<proteinExistence type="inferred from homology"/>
<keyword evidence="7" id="KW-1185">Reference proteome</keyword>
<dbReference type="Gene3D" id="3.40.640.10">
    <property type="entry name" value="Type I PLP-dependent aspartate aminotransferase-like (Major domain)"/>
    <property type="match status" value="1"/>
</dbReference>
<gene>
    <name evidence="5" type="ORF">CTZ24_25430</name>
    <name evidence="4" type="ORF">Q3404_25500</name>
</gene>
<evidence type="ECO:0000313" key="7">
    <source>
        <dbReference type="Proteomes" id="UP001171299"/>
    </source>
</evidence>
<evidence type="ECO:0000256" key="3">
    <source>
        <dbReference type="RuleBase" id="RU003560"/>
    </source>
</evidence>
<dbReference type="CDD" id="cd00610">
    <property type="entry name" value="OAT_like"/>
    <property type="match status" value="1"/>
</dbReference>
<comment type="similarity">
    <text evidence="1 3">Belongs to the class-III pyridoxal-phosphate-dependent aminotransferase family.</text>
</comment>
<keyword evidence="5" id="KW-0614">Plasmid</keyword>
<evidence type="ECO:0000256" key="1">
    <source>
        <dbReference type="ARBA" id="ARBA00008954"/>
    </source>
</evidence>
<dbReference type="PANTHER" id="PTHR45688:SF13">
    <property type="entry name" value="ALANINE--GLYOXYLATE AMINOTRANSFERASE 2-LIKE"/>
    <property type="match status" value="1"/>
</dbReference>
<evidence type="ECO:0000256" key="2">
    <source>
        <dbReference type="ARBA" id="ARBA00022898"/>
    </source>
</evidence>
<keyword evidence="5" id="KW-0808">Transferase</keyword>
<reference evidence="5" key="2">
    <citation type="journal article" date="2020" name="Environ. Microbiol.">
        <title>The extreme plant-growth-promoting properties of Pantoea phytobeneficialis MSR2 revealed by functional and genomic analysis.</title>
        <authorList>
            <person name="Nascimento F.X."/>
            <person name="Hernandez A.G."/>
            <person name="Glick B.R."/>
            <person name="Rossi M.J."/>
        </authorList>
    </citation>
    <scope>NUCLEOTIDE SEQUENCE</scope>
    <source>
        <strain evidence="5">MSR2</strain>
    </source>
</reference>
<evidence type="ECO:0000313" key="6">
    <source>
        <dbReference type="Proteomes" id="UP000424872"/>
    </source>
</evidence>
<dbReference type="PANTHER" id="PTHR45688">
    <property type="match status" value="1"/>
</dbReference>
<dbReference type="RefSeq" id="WP_208726958.1">
    <property type="nucleotide sequence ID" value="NZ_CP024639.1"/>
</dbReference>
<dbReference type="Pfam" id="PF00202">
    <property type="entry name" value="Aminotran_3"/>
    <property type="match status" value="1"/>
</dbReference>
<dbReference type="InterPro" id="IPR015424">
    <property type="entry name" value="PyrdxlP-dep_Trfase"/>
</dbReference>
<dbReference type="Proteomes" id="UP000424872">
    <property type="component" value="Plasmid pMSR2C"/>
</dbReference>
<name>A0AAP9KSF9_9GAMM</name>
<organism evidence="5 6">
    <name type="scientific">Pantoea phytobeneficialis</name>
    <dbReference type="NCBI Taxonomy" id="2052056"/>
    <lineage>
        <taxon>Bacteria</taxon>
        <taxon>Pseudomonadati</taxon>
        <taxon>Pseudomonadota</taxon>
        <taxon>Gammaproteobacteria</taxon>
        <taxon>Enterobacterales</taxon>
        <taxon>Erwiniaceae</taxon>
        <taxon>Pantoea</taxon>
    </lineage>
</organism>
<dbReference type="InterPro" id="IPR015422">
    <property type="entry name" value="PyrdxlP-dep_Trfase_small"/>
</dbReference>
<dbReference type="EMBL" id="CP024639">
    <property type="protein sequence ID" value="QGR09792.1"/>
    <property type="molecule type" value="Genomic_DNA"/>
</dbReference>
<evidence type="ECO:0000313" key="4">
    <source>
        <dbReference type="EMBL" id="MDO6409928.1"/>
    </source>
</evidence>
<accession>A0AAP9KSF9</accession>
<dbReference type="Proteomes" id="UP001171299">
    <property type="component" value="Unassembled WGS sequence"/>
</dbReference>
<keyword evidence="2 3" id="KW-0663">Pyridoxal phosphate</keyword>
<dbReference type="InterPro" id="IPR015421">
    <property type="entry name" value="PyrdxlP-dep_Trfase_major"/>
</dbReference>
<reference evidence="6" key="1">
    <citation type="submission" date="2017-11" db="EMBL/GenBank/DDBJ databases">
        <title>Genome sequence of Pantoea sp. MSR2.</title>
        <authorList>
            <person name="Nascimento F.X."/>
        </authorList>
    </citation>
    <scope>NUCLEOTIDE SEQUENCE [LARGE SCALE GENOMIC DNA]</scope>
    <source>
        <strain evidence="6">MSR2</strain>
        <plasmid evidence="6">pmsr2c</plasmid>
    </source>
</reference>
<geneLocation type="plasmid" evidence="5">
    <name>pMSR2C</name>
</geneLocation>
<reference evidence="4" key="3">
    <citation type="submission" date="2023-07" db="EMBL/GenBank/DDBJ databases">
        <title>The extreme plant-growth-promoting properties of Pantoea phytobeneficialis PF55 revealed by functional and genomic analysis.</title>
        <authorList>
            <person name="Nascimento F.X."/>
            <person name="Marcio R.J."/>
        </authorList>
    </citation>
    <scope>NUCLEOTIDE SEQUENCE</scope>
    <source>
        <strain evidence="4">PF55</strain>
    </source>
</reference>
<dbReference type="SUPFAM" id="SSF53383">
    <property type="entry name" value="PLP-dependent transferases"/>
    <property type="match status" value="1"/>
</dbReference>
<dbReference type="GO" id="GO:0008483">
    <property type="term" value="F:transaminase activity"/>
    <property type="evidence" value="ECO:0007669"/>
    <property type="project" value="UniProtKB-KW"/>
</dbReference>
<dbReference type="EMBL" id="JAUOOM010000041">
    <property type="protein sequence ID" value="MDO6409928.1"/>
    <property type="molecule type" value="Genomic_DNA"/>
</dbReference>
<dbReference type="Gene3D" id="3.90.1150.10">
    <property type="entry name" value="Aspartate Aminotransferase, domain 1"/>
    <property type="match status" value="1"/>
</dbReference>
<evidence type="ECO:0000313" key="5">
    <source>
        <dbReference type="EMBL" id="QGR09792.1"/>
    </source>
</evidence>
<dbReference type="InterPro" id="IPR005814">
    <property type="entry name" value="Aminotrans_3"/>
</dbReference>
<dbReference type="PIRSF" id="PIRSF000521">
    <property type="entry name" value="Transaminase_4ab_Lys_Orn"/>
    <property type="match status" value="1"/>
</dbReference>
<geneLocation type="plasmid" evidence="6">
    <name>pmsr2c</name>
</geneLocation>
<protein>
    <submittedName>
        <fullName evidence="4">Aminotransferase class III-fold pyridoxal phosphate-dependent enzyme</fullName>
    </submittedName>
    <submittedName>
        <fullName evidence="5">Aspartate aminotransferase family protein</fullName>
    </submittedName>
</protein>
<sequence>MSQDIFPPEAAALYQRDAQSVAGIEKLRFFPLAITSGQGCWLTEAGGRKLLDLSATWTASGLGHGHPAITAAITQAAQNPAGAGGLSAVHPDSVGLAEELLAITPGSGDRCVYLGHAGSDANDVALRACRLASGKRKVVAFAHGYHGGIGLAMKVSGVHISAGNAADPDLYLATYPNPFRSDDAGAAAVSASLLEVKEQLDKGDVACVIVEPILSDGGMVVPPKGFLSGLHRLCINAGVPLICDEVKMGLGRPGLMHAFQHENITPEIVTFGKVIGGGLPLSATVGPKEILGGPAAHALLTTAGNPICTAVGRSVLRVLQSEELPQRAAQAGRYFMQLLRELAQDIPEIGDVRGHGLAIGVELVVPDGSKKPDRALAQKVVYQAWKEGLVVYYVGGNVLEITPPLIINQDEMAYAVEKLSLAIRHAPQVTREEIQAYAGW</sequence>
<dbReference type="KEGG" id="ppho:CTZ24_25430"/>
<dbReference type="GO" id="GO:0030170">
    <property type="term" value="F:pyridoxal phosphate binding"/>
    <property type="evidence" value="ECO:0007669"/>
    <property type="project" value="InterPro"/>
</dbReference>
<keyword evidence="5" id="KW-0032">Aminotransferase</keyword>
<dbReference type="AlphaFoldDB" id="A0AAP9KSF9"/>